<dbReference type="Proteomes" id="UP001596422">
    <property type="component" value="Unassembled WGS sequence"/>
</dbReference>
<protein>
    <recommendedName>
        <fullName evidence="3">Cytochrome c domain-containing protein</fullName>
    </recommendedName>
</protein>
<comment type="caution">
    <text evidence="1">The sequence shown here is derived from an EMBL/GenBank/DDBJ whole genome shotgun (WGS) entry which is preliminary data.</text>
</comment>
<organism evidence="1 2">
    <name type="scientific">Marinobacterium aestuariivivens</name>
    <dbReference type="NCBI Taxonomy" id="1698799"/>
    <lineage>
        <taxon>Bacteria</taxon>
        <taxon>Pseudomonadati</taxon>
        <taxon>Pseudomonadota</taxon>
        <taxon>Gammaproteobacteria</taxon>
        <taxon>Oceanospirillales</taxon>
        <taxon>Oceanospirillaceae</taxon>
        <taxon>Marinobacterium</taxon>
    </lineage>
</organism>
<sequence length="399" mass="43818">MPHDFVPQNQTLGKKHWFHVPMMTSGFFPREPRHGLTRERSLRASEQPWLTSDVGAFGIGLYNRLGGYTIGQVFDDPEPSNANAAASQFIDGTLVVKILFAEYDPAAITGPDPLAHAPAWQIQDPLSNSNGTFEVRLIQMDVAVKDPRATETGWVFATFVYDESLPAATPDQRWYNLTPVGLAWGNDPDVTFEGDPDLDQTWINPAVPAPFNDHVGLHGRLNGPVDNPQSACMSCHSTAQVRDGATSSVGAYTAARLLPDNSCSALQQQHWFRNLSGSEPFGQMTTPPDFCVPADPPVSSPPMRPLDYSLQVQRGLVNGVALDHANPCLAHIPPEQLPAAARQNLMAAVEAGELKRTEIESRSIRPPLIQPVRVVEKLSDWKKVGMQPDSREIDYYPGR</sequence>
<accession>A0ABW2A787</accession>
<evidence type="ECO:0000313" key="2">
    <source>
        <dbReference type="Proteomes" id="UP001596422"/>
    </source>
</evidence>
<reference evidence="2" key="1">
    <citation type="journal article" date="2019" name="Int. J. Syst. Evol. Microbiol.">
        <title>The Global Catalogue of Microorganisms (GCM) 10K type strain sequencing project: providing services to taxonomists for standard genome sequencing and annotation.</title>
        <authorList>
            <consortium name="The Broad Institute Genomics Platform"/>
            <consortium name="The Broad Institute Genome Sequencing Center for Infectious Disease"/>
            <person name="Wu L."/>
            <person name="Ma J."/>
        </authorList>
    </citation>
    <scope>NUCLEOTIDE SEQUENCE [LARGE SCALE GENOMIC DNA]</scope>
    <source>
        <strain evidence="2">NBRC 111756</strain>
    </source>
</reference>
<name>A0ABW2A787_9GAMM</name>
<dbReference type="EMBL" id="JBHSWE010000001">
    <property type="protein sequence ID" value="MFC6673266.1"/>
    <property type="molecule type" value="Genomic_DNA"/>
</dbReference>
<evidence type="ECO:0000313" key="1">
    <source>
        <dbReference type="EMBL" id="MFC6673266.1"/>
    </source>
</evidence>
<keyword evidence="2" id="KW-1185">Reference proteome</keyword>
<evidence type="ECO:0008006" key="3">
    <source>
        <dbReference type="Google" id="ProtNLM"/>
    </source>
</evidence>
<gene>
    <name evidence="1" type="ORF">ACFQDL_26635</name>
</gene>
<proteinExistence type="predicted"/>
<dbReference type="RefSeq" id="WP_379911638.1">
    <property type="nucleotide sequence ID" value="NZ_JBHSWE010000001.1"/>
</dbReference>